<name>I0H2N6_ACTM4</name>
<dbReference type="eggNOG" id="COG1674">
    <property type="taxonomic scope" value="Bacteria"/>
</dbReference>
<protein>
    <recommendedName>
        <fullName evidence="5">FtsK domain-containing protein</fullName>
    </recommendedName>
</protein>
<gene>
    <name evidence="3" type="ordered locus">AMIS_20530</name>
</gene>
<feature type="compositionally biased region" description="Low complexity" evidence="1">
    <location>
        <begin position="1"/>
        <end position="18"/>
    </location>
</feature>
<keyword evidence="2" id="KW-0812">Transmembrane</keyword>
<dbReference type="OrthoDB" id="3648675at2"/>
<feature type="region of interest" description="Disordered" evidence="1">
    <location>
        <begin position="1"/>
        <end position="20"/>
    </location>
</feature>
<evidence type="ECO:0000256" key="2">
    <source>
        <dbReference type="SAM" id="Phobius"/>
    </source>
</evidence>
<evidence type="ECO:0000313" key="3">
    <source>
        <dbReference type="EMBL" id="BAL87273.1"/>
    </source>
</evidence>
<dbReference type="Proteomes" id="UP000007882">
    <property type="component" value="Chromosome"/>
</dbReference>
<feature type="transmembrane region" description="Helical" evidence="2">
    <location>
        <begin position="76"/>
        <end position="96"/>
    </location>
</feature>
<dbReference type="EMBL" id="AP012319">
    <property type="protein sequence ID" value="BAL87273.1"/>
    <property type="molecule type" value="Genomic_DNA"/>
</dbReference>
<accession>I0H2N6</accession>
<dbReference type="STRING" id="512565.AMIS_20530"/>
<evidence type="ECO:0000256" key="1">
    <source>
        <dbReference type="SAM" id="MobiDB-lite"/>
    </source>
</evidence>
<feature type="transmembrane region" description="Helical" evidence="2">
    <location>
        <begin position="51"/>
        <end position="70"/>
    </location>
</feature>
<dbReference type="Gene3D" id="3.40.50.300">
    <property type="entry name" value="P-loop containing nucleotide triphosphate hydrolases"/>
    <property type="match status" value="1"/>
</dbReference>
<evidence type="ECO:0000313" key="4">
    <source>
        <dbReference type="Proteomes" id="UP000007882"/>
    </source>
</evidence>
<organism evidence="3 4">
    <name type="scientific">Actinoplanes missouriensis (strain ATCC 14538 / DSM 43046 / CBS 188.64 / JCM 3121 / NBRC 102363 / NCIMB 12654 / NRRL B-3342 / UNCC 431)</name>
    <dbReference type="NCBI Taxonomy" id="512565"/>
    <lineage>
        <taxon>Bacteria</taxon>
        <taxon>Bacillati</taxon>
        <taxon>Actinomycetota</taxon>
        <taxon>Actinomycetes</taxon>
        <taxon>Micromonosporales</taxon>
        <taxon>Micromonosporaceae</taxon>
        <taxon>Actinoplanes</taxon>
    </lineage>
</organism>
<keyword evidence="2" id="KW-0472">Membrane</keyword>
<evidence type="ECO:0008006" key="5">
    <source>
        <dbReference type="Google" id="ProtNLM"/>
    </source>
</evidence>
<dbReference type="RefSeq" id="WP_014442168.1">
    <property type="nucleotide sequence ID" value="NC_017093.1"/>
</dbReference>
<feature type="transmembrane region" description="Helical" evidence="2">
    <location>
        <begin position="131"/>
        <end position="151"/>
    </location>
</feature>
<keyword evidence="4" id="KW-1185">Reference proteome</keyword>
<proteinExistence type="predicted"/>
<sequence length="696" mass="76325">MPTQQKPQQPARQAAPLTTREKIERARLHAQTARRHAQTAHRYTAGVQKQVAPFAGMGLLVLAATALHAAKDATAADAEILGGTAAACVVIAVVAAHQMRRRLDDRKSLHRGLAFVTTCGVWLITTTAIGVSWNAVGLLAAIGTALSLHYLRKVRIPNRGPVMPAPLPDPLKPGVNRYVARWDEYIGCPGGQLPGSKLESPEQVKAGWRFALRLVPGKQSIAALMSAMVLIRGGLGLTVEQDVIAERHPVLEEPAVQLTVVTKPQVRDDQEWPGPQTFRDGYVDMGPFIDGEGHARWKVYTKDRMVGGYIQGGAGAGKSRLIESIVMPIADSQTHPTVVWYGDGQGGSSSPTLMRCADFSARTHEQIKQMFACAMLIVELRQDENSVEDDPDEDGEYDDTIGFEPTADRPGLLLILDECHKPMSKIENAEDWVVIQYMAMTVAREGQKVGVQAILASQESTLGAFGGAGNNAEMLRSNLLMGNGVMMRSKDANARQVFKVDDDPSQFPVMPGYALLIDPEEGARTAPFRAYFLTDRLRKEWPSKIRWRSLPDGDANTAGMAYLMRHQLAEMAKEETRRRIKERREGRGMTNPLDRIFAAAKGGDGAEQVTPIEAEQVASFPVWNPVTEQVQARQMHDSHRKVLDALKVGICSPKPIAEATGIGQRQVHNLLDELMDEFGRVERDGHGKYRLVSTDA</sequence>
<dbReference type="KEGG" id="ams:AMIS_20530"/>
<dbReference type="AlphaFoldDB" id="I0H2N6"/>
<dbReference type="HOGENOM" id="CLU_395693_0_0_11"/>
<dbReference type="InterPro" id="IPR027417">
    <property type="entry name" value="P-loop_NTPase"/>
</dbReference>
<dbReference type="PATRIC" id="fig|512565.3.peg.2055"/>
<keyword evidence="2" id="KW-1133">Transmembrane helix</keyword>
<reference evidence="3 4" key="1">
    <citation type="submission" date="2012-02" db="EMBL/GenBank/DDBJ databases">
        <title>Complete genome sequence of Actinoplanes missouriensis 431 (= NBRC 102363).</title>
        <authorList>
            <person name="Ohnishi Y."/>
            <person name="Ishikawa J."/>
            <person name="Sekine M."/>
            <person name="Hosoyama A."/>
            <person name="Harada T."/>
            <person name="Narita H."/>
            <person name="Hata T."/>
            <person name="Konno Y."/>
            <person name="Tutikane K."/>
            <person name="Fujita N."/>
            <person name="Horinouchi S."/>
            <person name="Hayakawa M."/>
        </authorList>
    </citation>
    <scope>NUCLEOTIDE SEQUENCE [LARGE SCALE GENOMIC DNA]</scope>
    <source>
        <strain evidence="4">ATCC 14538 / DSM 43046 / CBS 188.64 / JCM 3121 / NBRC 102363 / NCIMB 12654 / NRRL B-3342 / UNCC 431</strain>
    </source>
</reference>